<dbReference type="Ensembl" id="ENSMMNT00015022655.1">
    <property type="protein sequence ID" value="ENSMMNP00015020607.1"/>
    <property type="gene ID" value="ENSMMNG00015015155.1"/>
</dbReference>
<reference evidence="1" key="1">
    <citation type="submission" date="2025-08" db="UniProtKB">
        <authorList>
            <consortium name="Ensembl"/>
        </authorList>
    </citation>
    <scope>IDENTIFICATION</scope>
</reference>
<dbReference type="GeneTree" id="ENSGT01150000286925"/>
<name>A0A8C6BY08_MONMO</name>
<dbReference type="Proteomes" id="UP000694561">
    <property type="component" value="Unplaced"/>
</dbReference>
<proteinExistence type="predicted"/>
<protein>
    <submittedName>
        <fullName evidence="1">Uncharacterized protein</fullName>
    </submittedName>
</protein>
<reference evidence="1" key="2">
    <citation type="submission" date="2025-09" db="UniProtKB">
        <authorList>
            <consortium name="Ensembl"/>
        </authorList>
    </citation>
    <scope>IDENTIFICATION</scope>
</reference>
<keyword evidence="2" id="KW-1185">Reference proteome</keyword>
<dbReference type="AlphaFoldDB" id="A0A8C6BY08"/>
<evidence type="ECO:0000313" key="1">
    <source>
        <dbReference type="Ensembl" id="ENSMMNP00015020607.1"/>
    </source>
</evidence>
<accession>A0A8C6BY08</accession>
<evidence type="ECO:0000313" key="2">
    <source>
        <dbReference type="Proteomes" id="UP000694561"/>
    </source>
</evidence>
<sequence length="88" mass="10764">MFTAALFTVARTWKQPKCPSTDEWIKKMWYIYTMEYYSAIKKELFFFFFALRMDLEMIILSEESQKEKDKYQMISLIYGIQEHKGTYL</sequence>
<organism evidence="1 2">
    <name type="scientific">Monodon monoceros</name>
    <name type="common">Narwhal</name>
    <name type="synonym">Ceratodon monodon</name>
    <dbReference type="NCBI Taxonomy" id="40151"/>
    <lineage>
        <taxon>Eukaryota</taxon>
        <taxon>Metazoa</taxon>
        <taxon>Chordata</taxon>
        <taxon>Craniata</taxon>
        <taxon>Vertebrata</taxon>
        <taxon>Euteleostomi</taxon>
        <taxon>Mammalia</taxon>
        <taxon>Eutheria</taxon>
        <taxon>Laurasiatheria</taxon>
        <taxon>Artiodactyla</taxon>
        <taxon>Whippomorpha</taxon>
        <taxon>Cetacea</taxon>
        <taxon>Odontoceti</taxon>
        <taxon>Monodontidae</taxon>
        <taxon>Monodon</taxon>
    </lineage>
</organism>